<dbReference type="Proteomes" id="UP000594014">
    <property type="component" value="Chromosome"/>
</dbReference>
<evidence type="ECO:0000313" key="1">
    <source>
        <dbReference type="EMBL" id="QOX63350.1"/>
    </source>
</evidence>
<gene>
    <name evidence="1" type="ORF">FRZ06_08295</name>
</gene>
<proteinExistence type="predicted"/>
<organism evidence="1 2">
    <name type="scientific">Anoxybacterium hadale</name>
    <dbReference type="NCBI Taxonomy" id="3408580"/>
    <lineage>
        <taxon>Bacteria</taxon>
        <taxon>Bacillati</taxon>
        <taxon>Bacillota</taxon>
        <taxon>Clostridia</taxon>
        <taxon>Peptostreptococcales</taxon>
        <taxon>Anaerovoracaceae</taxon>
        <taxon>Anoxybacterium</taxon>
    </lineage>
</organism>
<name>A0ACD1AA51_9FIRM</name>
<evidence type="ECO:0000313" key="2">
    <source>
        <dbReference type="Proteomes" id="UP000594014"/>
    </source>
</evidence>
<dbReference type="EMBL" id="CP042469">
    <property type="protein sequence ID" value="QOX63350.1"/>
    <property type="molecule type" value="Genomic_DNA"/>
</dbReference>
<protein>
    <submittedName>
        <fullName evidence="1">Uncharacterized protein</fullName>
    </submittedName>
</protein>
<keyword evidence="2" id="KW-1185">Reference proteome</keyword>
<reference evidence="1" key="1">
    <citation type="submission" date="2019-08" db="EMBL/GenBank/DDBJ databases">
        <title>Genome sequence of Clostridiales bacterium MT110.</title>
        <authorList>
            <person name="Cao J."/>
        </authorList>
    </citation>
    <scope>NUCLEOTIDE SEQUENCE</scope>
    <source>
        <strain evidence="1">MT110</strain>
    </source>
</reference>
<accession>A0ACD1AA51</accession>
<sequence>MKIKELKFPVVFHEESMVGYGGNQEWFTEIMKQRAGCGCTSGANLAAYYASNFSAMNSVYDGNRESFSQGEYLSAMEKMYRYMTPGVMGYPYVRKFGNQFVKFCAEHGIYLEPVYCLKFNKTEDAVAYMKECIDEGHPIALLILFHRAHSLKEDNWHWVTITGYAEDEDGLENLEVIMSNCGERQIVKGSELFEVHRRNTIRMVSFRFQQEHL</sequence>